<accession>A0A6A4SIS9</accession>
<protein>
    <submittedName>
        <fullName evidence="1">Uncharacterized protein</fullName>
    </submittedName>
</protein>
<comment type="caution">
    <text evidence="1">The sequence shown here is derived from an EMBL/GenBank/DDBJ whole genome shotgun (WGS) entry which is preliminary data.</text>
</comment>
<proteinExistence type="predicted"/>
<sequence length="170" mass="18550">MTYFRLCIERDTLNGEALISSETFAALLARSKGSRSLGRVSTPSLPPPPSCCKAQPPLGAHGPCRHNHRTATIGSQKLALIYMEPWDGLRLSVHQSVSGSCLDRTLAAMDLSYRLRQTETQICDWSAEASGAPLLLFDQLIDLLTLAAGRVSLNLISEFISVRSVCTEMM</sequence>
<organism evidence="1 2">
    <name type="scientific">Scophthalmus maximus</name>
    <name type="common">Turbot</name>
    <name type="synonym">Psetta maxima</name>
    <dbReference type="NCBI Taxonomy" id="52904"/>
    <lineage>
        <taxon>Eukaryota</taxon>
        <taxon>Metazoa</taxon>
        <taxon>Chordata</taxon>
        <taxon>Craniata</taxon>
        <taxon>Vertebrata</taxon>
        <taxon>Euteleostomi</taxon>
        <taxon>Actinopterygii</taxon>
        <taxon>Neopterygii</taxon>
        <taxon>Teleostei</taxon>
        <taxon>Neoteleostei</taxon>
        <taxon>Acanthomorphata</taxon>
        <taxon>Carangaria</taxon>
        <taxon>Pleuronectiformes</taxon>
        <taxon>Pleuronectoidei</taxon>
        <taxon>Scophthalmidae</taxon>
        <taxon>Scophthalmus</taxon>
    </lineage>
</organism>
<evidence type="ECO:0000313" key="1">
    <source>
        <dbReference type="EMBL" id="KAF0032108.1"/>
    </source>
</evidence>
<reference evidence="1 2" key="1">
    <citation type="submission" date="2019-06" db="EMBL/GenBank/DDBJ databases">
        <title>Draft genomes of female and male turbot (Scophthalmus maximus).</title>
        <authorList>
            <person name="Xu H."/>
            <person name="Xu X.-W."/>
            <person name="Shao C."/>
            <person name="Chen S."/>
        </authorList>
    </citation>
    <scope>NUCLEOTIDE SEQUENCE [LARGE SCALE GENOMIC DNA]</scope>
    <source>
        <strain evidence="1">Ysfricsl-2016a</strain>
        <tissue evidence="1">Blood</tissue>
    </source>
</reference>
<evidence type="ECO:0000313" key="2">
    <source>
        <dbReference type="Proteomes" id="UP000438429"/>
    </source>
</evidence>
<dbReference type="Proteomes" id="UP000438429">
    <property type="component" value="Unassembled WGS sequence"/>
</dbReference>
<name>A0A6A4SIS9_SCOMX</name>
<dbReference type="EMBL" id="VEVO01000014">
    <property type="protein sequence ID" value="KAF0032108.1"/>
    <property type="molecule type" value="Genomic_DNA"/>
</dbReference>
<dbReference type="AlphaFoldDB" id="A0A6A4SIS9"/>
<gene>
    <name evidence="1" type="ORF">F2P81_016663</name>
</gene>